<dbReference type="Proteomes" id="UP001139981">
    <property type="component" value="Unassembled WGS sequence"/>
</dbReference>
<reference evidence="1" key="1">
    <citation type="submission" date="2022-07" db="EMBL/GenBank/DDBJ databases">
        <title>Phylogenomic reconstructions and comparative analyses of Kickxellomycotina fungi.</title>
        <authorList>
            <person name="Reynolds N.K."/>
            <person name="Stajich J.E."/>
            <person name="Barry K."/>
            <person name="Grigoriev I.V."/>
            <person name="Crous P."/>
            <person name="Smith M.E."/>
        </authorList>
    </citation>
    <scope>NUCLEOTIDE SEQUENCE</scope>
    <source>
        <strain evidence="1">CBS 190363</strain>
    </source>
</reference>
<name>A0ACC1M016_9FUNG</name>
<organism evidence="1 2">
    <name type="scientific">Coemansia aciculifera</name>
    <dbReference type="NCBI Taxonomy" id="417176"/>
    <lineage>
        <taxon>Eukaryota</taxon>
        <taxon>Fungi</taxon>
        <taxon>Fungi incertae sedis</taxon>
        <taxon>Zoopagomycota</taxon>
        <taxon>Kickxellomycotina</taxon>
        <taxon>Kickxellomycetes</taxon>
        <taxon>Kickxellales</taxon>
        <taxon>Kickxellaceae</taxon>
        <taxon>Coemansia</taxon>
    </lineage>
</organism>
<accession>A0ACC1M016</accession>
<proteinExistence type="predicted"/>
<protein>
    <submittedName>
        <fullName evidence="1">Uncharacterized protein</fullName>
    </submittedName>
</protein>
<dbReference type="EMBL" id="JANBVB010001226">
    <property type="protein sequence ID" value="KAJ2890758.1"/>
    <property type="molecule type" value="Genomic_DNA"/>
</dbReference>
<gene>
    <name evidence="1" type="ORF">IWW38_003957</name>
</gene>
<comment type="caution">
    <text evidence="1">The sequence shown here is derived from an EMBL/GenBank/DDBJ whole genome shotgun (WGS) entry which is preliminary data.</text>
</comment>
<feature type="non-terminal residue" evidence="1">
    <location>
        <position position="170"/>
    </location>
</feature>
<sequence>MWEDEVYFDDDEAAMEAYKAAVKGDGNASDDDDDDDFQPEKPTSAALNARSAAGKSRRPPALSKGKQAAGSRQRVAATKPRKPRASAIASSRSSSPGPSSLPVLVADQAKDDNDDDAIDIDGDSSGGLSALPAPDIGKLKMSSGSTSGSPRSEYTHVSAAMEVDGDNEKT</sequence>
<evidence type="ECO:0000313" key="1">
    <source>
        <dbReference type="EMBL" id="KAJ2890758.1"/>
    </source>
</evidence>
<evidence type="ECO:0000313" key="2">
    <source>
        <dbReference type="Proteomes" id="UP001139981"/>
    </source>
</evidence>
<keyword evidence="2" id="KW-1185">Reference proteome</keyword>